<dbReference type="RefSeq" id="WP_376845992.1">
    <property type="nucleotide sequence ID" value="NZ_JBHSFW010000004.1"/>
</dbReference>
<evidence type="ECO:0000313" key="1">
    <source>
        <dbReference type="EMBL" id="MFC4618889.1"/>
    </source>
</evidence>
<organism evidence="1 2">
    <name type="scientific">Camelliibacillus cellulosilyticus</name>
    <dbReference type="NCBI Taxonomy" id="2174486"/>
    <lineage>
        <taxon>Bacteria</taxon>
        <taxon>Bacillati</taxon>
        <taxon>Bacillota</taxon>
        <taxon>Bacilli</taxon>
        <taxon>Bacillales</taxon>
        <taxon>Sporolactobacillaceae</taxon>
        <taxon>Camelliibacillus</taxon>
    </lineage>
</organism>
<name>A0ABV9GNX8_9BACL</name>
<evidence type="ECO:0000313" key="2">
    <source>
        <dbReference type="Proteomes" id="UP001596022"/>
    </source>
</evidence>
<keyword evidence="2" id="KW-1185">Reference proteome</keyword>
<reference evidence="2" key="1">
    <citation type="journal article" date="2019" name="Int. J. Syst. Evol. Microbiol.">
        <title>The Global Catalogue of Microorganisms (GCM) 10K type strain sequencing project: providing services to taxonomists for standard genome sequencing and annotation.</title>
        <authorList>
            <consortium name="The Broad Institute Genomics Platform"/>
            <consortium name="The Broad Institute Genome Sequencing Center for Infectious Disease"/>
            <person name="Wu L."/>
            <person name="Ma J."/>
        </authorList>
    </citation>
    <scope>NUCLEOTIDE SEQUENCE [LARGE SCALE GENOMIC DNA]</scope>
    <source>
        <strain evidence="2">CGMCC 1.16306</strain>
    </source>
</reference>
<dbReference type="Proteomes" id="UP001596022">
    <property type="component" value="Unassembled WGS sequence"/>
</dbReference>
<protein>
    <submittedName>
        <fullName evidence="1">Uncharacterized protein</fullName>
    </submittedName>
</protein>
<gene>
    <name evidence="1" type="ORF">ACFO4N_09125</name>
</gene>
<proteinExistence type="predicted"/>
<dbReference type="EMBL" id="JBHSFW010000004">
    <property type="protein sequence ID" value="MFC4618889.1"/>
    <property type="molecule type" value="Genomic_DNA"/>
</dbReference>
<accession>A0ABV9GNX8</accession>
<comment type="caution">
    <text evidence="1">The sequence shown here is derived from an EMBL/GenBank/DDBJ whole genome shotgun (WGS) entry which is preliminary data.</text>
</comment>
<sequence>MKVVELREQIKTYSAEELQVIIAEMYKAIPKRVKEDKEIDKLILDPQSFSQNRSSKKGRVVNIHSLAFEIETFINYADNSYYFAPNKVVSKKERSQWRYKAKRFYKDLISGFQVPENREQVIKCMENLYKLFCEAEGRYIFVSPEPFEALGISRAEFLEQTLRMKKELEDPKTWIVNSIKLDMINTENLIFGDSTFVKLLTTAPLIEMAIDALKDMKKQMKKQAPPNQRRFSSERCEYEDNVNYVVATIYQCYGKLHEWDEAITYFKNNVLGDKKSVKVEWLLSLLANDQRIEEWKKEYELYIQTWQSTDQHLQAIYDFLNECGRFPSNLELLEKTHGHSLG</sequence>